<comment type="caution">
    <text evidence="8">The sequence shown here is derived from an EMBL/GenBank/DDBJ whole genome shotgun (WGS) entry which is preliminary data.</text>
</comment>
<evidence type="ECO:0000256" key="1">
    <source>
        <dbReference type="ARBA" id="ARBA00010641"/>
    </source>
</evidence>
<keyword evidence="3" id="KW-0731">Sigma factor</keyword>
<dbReference type="GO" id="GO:0016987">
    <property type="term" value="F:sigma factor activity"/>
    <property type="evidence" value="ECO:0007669"/>
    <property type="project" value="UniProtKB-KW"/>
</dbReference>
<dbReference type="InterPro" id="IPR039425">
    <property type="entry name" value="RNA_pol_sigma-70-like"/>
</dbReference>
<dbReference type="SUPFAM" id="SSF88946">
    <property type="entry name" value="Sigma2 domain of RNA polymerase sigma factors"/>
    <property type="match status" value="1"/>
</dbReference>
<dbReference type="NCBIfam" id="TIGR02937">
    <property type="entry name" value="sigma70-ECF"/>
    <property type="match status" value="1"/>
</dbReference>
<protein>
    <submittedName>
        <fullName evidence="8">RNA polymerase sigma factor (Sigma-70 family)</fullName>
    </submittedName>
</protein>
<keyword evidence="2" id="KW-0805">Transcription regulation</keyword>
<dbReference type="EMBL" id="SLWR01000002">
    <property type="protein sequence ID" value="TCO50590.1"/>
    <property type="molecule type" value="Genomic_DNA"/>
</dbReference>
<evidence type="ECO:0000256" key="2">
    <source>
        <dbReference type="ARBA" id="ARBA00023015"/>
    </source>
</evidence>
<dbReference type="GO" id="GO:0003677">
    <property type="term" value="F:DNA binding"/>
    <property type="evidence" value="ECO:0007669"/>
    <property type="project" value="InterPro"/>
</dbReference>
<dbReference type="Pfam" id="PF08281">
    <property type="entry name" value="Sigma70_r4_2"/>
    <property type="match status" value="1"/>
</dbReference>
<organism evidence="8 9">
    <name type="scientific">Kribbella antiqua</name>
    <dbReference type="NCBI Taxonomy" id="2512217"/>
    <lineage>
        <taxon>Bacteria</taxon>
        <taxon>Bacillati</taxon>
        <taxon>Actinomycetota</taxon>
        <taxon>Actinomycetes</taxon>
        <taxon>Propionibacteriales</taxon>
        <taxon>Kribbellaceae</taxon>
        <taxon>Kribbella</taxon>
    </lineage>
</organism>
<dbReference type="Proteomes" id="UP000295573">
    <property type="component" value="Unassembled WGS sequence"/>
</dbReference>
<dbReference type="InterPro" id="IPR013325">
    <property type="entry name" value="RNA_pol_sigma_r2"/>
</dbReference>
<proteinExistence type="inferred from homology"/>
<dbReference type="Gene3D" id="1.10.1740.10">
    <property type="match status" value="1"/>
</dbReference>
<dbReference type="AlphaFoldDB" id="A0A4V2S534"/>
<feature type="region of interest" description="Disordered" evidence="5">
    <location>
        <begin position="224"/>
        <end position="257"/>
    </location>
</feature>
<evidence type="ECO:0000256" key="5">
    <source>
        <dbReference type="SAM" id="MobiDB-lite"/>
    </source>
</evidence>
<dbReference type="InterPro" id="IPR014284">
    <property type="entry name" value="RNA_pol_sigma-70_dom"/>
</dbReference>
<dbReference type="Pfam" id="PF04542">
    <property type="entry name" value="Sigma70_r2"/>
    <property type="match status" value="1"/>
</dbReference>
<dbReference type="PANTHER" id="PTHR43133:SF25">
    <property type="entry name" value="RNA POLYMERASE SIGMA FACTOR RFAY-RELATED"/>
    <property type="match status" value="1"/>
</dbReference>
<dbReference type="CDD" id="cd06171">
    <property type="entry name" value="Sigma70_r4"/>
    <property type="match status" value="1"/>
</dbReference>
<reference evidence="8 9" key="1">
    <citation type="journal article" date="2015" name="Stand. Genomic Sci.">
        <title>Genomic Encyclopedia of Bacterial and Archaeal Type Strains, Phase III: the genomes of soil and plant-associated and newly described type strains.</title>
        <authorList>
            <person name="Whitman W.B."/>
            <person name="Woyke T."/>
            <person name="Klenk H.P."/>
            <person name="Zhou Y."/>
            <person name="Lilburn T.G."/>
            <person name="Beck B.J."/>
            <person name="De Vos P."/>
            <person name="Vandamme P."/>
            <person name="Eisen J.A."/>
            <person name="Garrity G."/>
            <person name="Hugenholtz P."/>
            <person name="Kyrpides N.C."/>
        </authorList>
    </citation>
    <scope>NUCLEOTIDE SEQUENCE [LARGE SCALE GENOMIC DNA]</scope>
    <source>
        <strain evidence="8 9">VKM Ac-2541</strain>
    </source>
</reference>
<sequence length="484" mass="51661">MGNSPGQTATLDRELWDRLRSADEPALAELFHRHSDAVYNFAFRRTASWSAAEDVVQATFTAVWRRARAGQIDPLALDSARPLLLVMAGHECSNVLRSSRRQTALRDRIELLELGSTPDHSATTAAKVDDERAMSEIRRVLGKLSAKQREVVELVVWSECSMAEAARALGVPEGTVKSRLARARASLAGLLAPARRHRGWLVPAGAAASIALVASGVLFAANNHQKSQPGPATTPSPSTPTSSTPTSSTAKAPTLPDVHINLGPLTAAQKAAAAKTCVDAMENHNAAIDVGHGLKVMSWGIGGPSTTVAFSAAPQGLRYGCEGNGKAMQQTVVGGDPAAAAREKTVINPPDATHPAAPTEGIAAYAFVEFDQKPDLLAKQRWYRVDDRVAAMRQRWIVRGKPGPWYVAEAADGLVFLRSWNESPPLKLGEEVRIETQVLDHFGRLLDAPASLKGGGGLTLSPGTTRVDRGKLVQLGGMVDLDFR</sequence>
<dbReference type="SUPFAM" id="SSF88659">
    <property type="entry name" value="Sigma3 and sigma4 domains of RNA polymerase sigma factors"/>
    <property type="match status" value="1"/>
</dbReference>
<dbReference type="OrthoDB" id="3692620at2"/>
<evidence type="ECO:0000313" key="9">
    <source>
        <dbReference type="Proteomes" id="UP000295573"/>
    </source>
</evidence>
<evidence type="ECO:0000256" key="4">
    <source>
        <dbReference type="ARBA" id="ARBA00023163"/>
    </source>
</evidence>
<feature type="compositionally biased region" description="Low complexity" evidence="5">
    <location>
        <begin position="239"/>
        <end position="254"/>
    </location>
</feature>
<evidence type="ECO:0000313" key="8">
    <source>
        <dbReference type="EMBL" id="TCO50590.1"/>
    </source>
</evidence>
<dbReference type="Gene3D" id="1.10.10.10">
    <property type="entry name" value="Winged helix-like DNA-binding domain superfamily/Winged helix DNA-binding domain"/>
    <property type="match status" value="1"/>
</dbReference>
<feature type="domain" description="RNA polymerase sigma-70 region 2" evidence="6">
    <location>
        <begin position="30"/>
        <end position="101"/>
    </location>
</feature>
<dbReference type="PANTHER" id="PTHR43133">
    <property type="entry name" value="RNA POLYMERASE ECF-TYPE SIGMA FACTO"/>
    <property type="match status" value="1"/>
</dbReference>
<evidence type="ECO:0000259" key="6">
    <source>
        <dbReference type="Pfam" id="PF04542"/>
    </source>
</evidence>
<name>A0A4V2S534_9ACTN</name>
<keyword evidence="4" id="KW-0804">Transcription</keyword>
<keyword evidence="9" id="KW-1185">Reference proteome</keyword>
<dbReference type="InterPro" id="IPR013324">
    <property type="entry name" value="RNA_pol_sigma_r3/r4-like"/>
</dbReference>
<gene>
    <name evidence="8" type="ORF">EV646_102664</name>
</gene>
<evidence type="ECO:0000256" key="3">
    <source>
        <dbReference type="ARBA" id="ARBA00023082"/>
    </source>
</evidence>
<dbReference type="GO" id="GO:0006352">
    <property type="term" value="P:DNA-templated transcription initiation"/>
    <property type="evidence" value="ECO:0007669"/>
    <property type="project" value="InterPro"/>
</dbReference>
<dbReference type="InterPro" id="IPR013249">
    <property type="entry name" value="RNA_pol_sigma70_r4_t2"/>
</dbReference>
<feature type="domain" description="RNA polymerase sigma factor 70 region 4 type 2" evidence="7">
    <location>
        <begin position="136"/>
        <end position="187"/>
    </location>
</feature>
<comment type="similarity">
    <text evidence="1">Belongs to the sigma-70 factor family. ECF subfamily.</text>
</comment>
<accession>A0A4V2S534</accession>
<dbReference type="InterPro" id="IPR007627">
    <property type="entry name" value="RNA_pol_sigma70_r2"/>
</dbReference>
<evidence type="ECO:0000259" key="7">
    <source>
        <dbReference type="Pfam" id="PF08281"/>
    </source>
</evidence>
<dbReference type="InterPro" id="IPR036388">
    <property type="entry name" value="WH-like_DNA-bd_sf"/>
</dbReference>